<accession>A0A8J2NX83</accession>
<protein>
    <submittedName>
        <fullName evidence="1">Uncharacterized protein</fullName>
    </submittedName>
</protein>
<name>A0A8J2NX83_9HEXA</name>
<dbReference type="EMBL" id="CAJVCH010086112">
    <property type="protein sequence ID" value="CAG7722102.1"/>
    <property type="molecule type" value="Genomic_DNA"/>
</dbReference>
<gene>
    <name evidence="1" type="ORF">AFUS01_LOCUS11272</name>
</gene>
<dbReference type="AlphaFoldDB" id="A0A8J2NX83"/>
<dbReference type="Proteomes" id="UP000708208">
    <property type="component" value="Unassembled WGS sequence"/>
</dbReference>
<keyword evidence="2" id="KW-1185">Reference proteome</keyword>
<comment type="caution">
    <text evidence="1">The sequence shown here is derived from an EMBL/GenBank/DDBJ whole genome shotgun (WGS) entry which is preliminary data.</text>
</comment>
<feature type="non-terminal residue" evidence="1">
    <location>
        <position position="46"/>
    </location>
</feature>
<dbReference type="OrthoDB" id="413572at2759"/>
<sequence>MTKNLGPERDPEVRLRFFALLAENLQHCPKSGCETQLHEFTKHIIE</sequence>
<evidence type="ECO:0000313" key="2">
    <source>
        <dbReference type="Proteomes" id="UP000708208"/>
    </source>
</evidence>
<evidence type="ECO:0000313" key="1">
    <source>
        <dbReference type="EMBL" id="CAG7722102.1"/>
    </source>
</evidence>
<reference evidence="1" key="1">
    <citation type="submission" date="2021-06" db="EMBL/GenBank/DDBJ databases">
        <authorList>
            <person name="Hodson N. C."/>
            <person name="Mongue J. A."/>
            <person name="Jaron S. K."/>
        </authorList>
    </citation>
    <scope>NUCLEOTIDE SEQUENCE</scope>
</reference>
<organism evidence="1 2">
    <name type="scientific">Allacma fusca</name>
    <dbReference type="NCBI Taxonomy" id="39272"/>
    <lineage>
        <taxon>Eukaryota</taxon>
        <taxon>Metazoa</taxon>
        <taxon>Ecdysozoa</taxon>
        <taxon>Arthropoda</taxon>
        <taxon>Hexapoda</taxon>
        <taxon>Collembola</taxon>
        <taxon>Symphypleona</taxon>
        <taxon>Sminthuridae</taxon>
        <taxon>Allacma</taxon>
    </lineage>
</organism>
<proteinExistence type="predicted"/>